<dbReference type="PANTHER" id="PTHR12277">
    <property type="entry name" value="ALPHA/BETA HYDROLASE DOMAIN-CONTAINING PROTEIN"/>
    <property type="match status" value="1"/>
</dbReference>
<dbReference type="EMBL" id="CAXHTA020000021">
    <property type="protein sequence ID" value="CAL5229991.1"/>
    <property type="molecule type" value="Genomic_DNA"/>
</dbReference>
<dbReference type="SUPFAM" id="SSF53474">
    <property type="entry name" value="alpha/beta-Hydrolases"/>
    <property type="match status" value="1"/>
</dbReference>
<keyword evidence="4" id="KW-1185">Reference proteome</keyword>
<proteinExistence type="predicted"/>
<accession>A0ABP1GGW5</accession>
<keyword evidence="1" id="KW-1133">Transmembrane helix</keyword>
<evidence type="ECO:0000313" key="3">
    <source>
        <dbReference type="EMBL" id="CAL5229991.1"/>
    </source>
</evidence>
<feature type="transmembrane region" description="Helical" evidence="1">
    <location>
        <begin position="6"/>
        <end position="32"/>
    </location>
</feature>
<reference evidence="3 4" key="1">
    <citation type="submission" date="2024-06" db="EMBL/GenBank/DDBJ databases">
        <authorList>
            <person name="Kraege A."/>
            <person name="Thomma B."/>
        </authorList>
    </citation>
    <scope>NUCLEOTIDE SEQUENCE [LARGE SCALE GENOMIC DNA]</scope>
</reference>
<evidence type="ECO:0000313" key="4">
    <source>
        <dbReference type="Proteomes" id="UP001497392"/>
    </source>
</evidence>
<feature type="domain" description="AB hydrolase-1" evidence="2">
    <location>
        <begin position="110"/>
        <end position="203"/>
    </location>
</feature>
<dbReference type="InterPro" id="IPR029058">
    <property type="entry name" value="AB_hydrolase_fold"/>
</dbReference>
<sequence>MVDYAWAMLWLTRLVVGGSGIGAVALAVLYAFQERLIYIPKIPGIPSNYEYSPSDFHLEYEDVDLTAKDGTKLHAWYLHPMGWGKATRRQRPTILFFQENAGNMTFRLPFLKLLARYLDCSIFAPSYRGYGRSQGQPNEAGIKLDAQAALEHLLERKDVNKDLIVVLGKSLGGAVALHLASSNPEAFKAVVIENTFLSIEDVAPKMLPFLGPVLGRGKLGNFLIRNKWRNYEAIKKLQHIPMLMLSAGQDEIVPSAHMKALYEEVGGPGNTRITWVDFPDAHHNDVYEIASVRYWPAILAFFQQHVPLDGADASCEPVPPKIMPQKL</sequence>
<dbReference type="Pfam" id="PF00561">
    <property type="entry name" value="Abhydrolase_1"/>
    <property type="match status" value="1"/>
</dbReference>
<comment type="caution">
    <text evidence="3">The sequence shown here is derived from an EMBL/GenBank/DDBJ whole genome shotgun (WGS) entry which is preliminary data.</text>
</comment>
<evidence type="ECO:0000259" key="2">
    <source>
        <dbReference type="Pfam" id="PF00561"/>
    </source>
</evidence>
<evidence type="ECO:0000256" key="1">
    <source>
        <dbReference type="SAM" id="Phobius"/>
    </source>
</evidence>
<keyword evidence="1" id="KW-0812">Transmembrane</keyword>
<protein>
    <submittedName>
        <fullName evidence="3">G13427 protein</fullName>
    </submittedName>
</protein>
<keyword evidence="1" id="KW-0472">Membrane</keyword>
<dbReference type="Gene3D" id="3.40.50.1820">
    <property type="entry name" value="alpha/beta hydrolase"/>
    <property type="match status" value="1"/>
</dbReference>
<dbReference type="Proteomes" id="UP001497392">
    <property type="component" value="Unassembled WGS sequence"/>
</dbReference>
<organism evidence="3 4">
    <name type="scientific">Coccomyxa viridis</name>
    <dbReference type="NCBI Taxonomy" id="1274662"/>
    <lineage>
        <taxon>Eukaryota</taxon>
        <taxon>Viridiplantae</taxon>
        <taxon>Chlorophyta</taxon>
        <taxon>core chlorophytes</taxon>
        <taxon>Trebouxiophyceae</taxon>
        <taxon>Trebouxiophyceae incertae sedis</taxon>
        <taxon>Coccomyxaceae</taxon>
        <taxon>Coccomyxa</taxon>
    </lineage>
</organism>
<dbReference type="InterPro" id="IPR000073">
    <property type="entry name" value="AB_hydrolase_1"/>
</dbReference>
<dbReference type="PANTHER" id="PTHR12277:SF81">
    <property type="entry name" value="PROTEIN ABHD13"/>
    <property type="match status" value="1"/>
</dbReference>
<gene>
    <name evidence="3" type="primary">g13427</name>
    <name evidence="3" type="ORF">VP750_LOCUS11897</name>
</gene>
<name>A0ABP1GGW5_9CHLO</name>